<name>A0ABS1L1Q7_9BACT</name>
<feature type="domain" description="DUF2061" evidence="1">
    <location>
        <begin position="16"/>
        <end position="67"/>
    </location>
</feature>
<evidence type="ECO:0000259" key="1">
    <source>
        <dbReference type="Pfam" id="PF09834"/>
    </source>
</evidence>
<organism evidence="2 3">
    <name type="scientific">Chryseolinea lacunae</name>
    <dbReference type="NCBI Taxonomy" id="2801331"/>
    <lineage>
        <taxon>Bacteria</taxon>
        <taxon>Pseudomonadati</taxon>
        <taxon>Bacteroidota</taxon>
        <taxon>Cytophagia</taxon>
        <taxon>Cytophagales</taxon>
        <taxon>Fulvivirgaceae</taxon>
        <taxon>Chryseolinea</taxon>
    </lineage>
</organism>
<keyword evidence="3" id="KW-1185">Reference proteome</keyword>
<dbReference type="Proteomes" id="UP000613030">
    <property type="component" value="Unassembled WGS sequence"/>
</dbReference>
<dbReference type="InterPro" id="IPR018638">
    <property type="entry name" value="DUF2061_membrane"/>
</dbReference>
<proteinExistence type="predicted"/>
<comment type="caution">
    <text evidence="2">The sequence shown here is derived from an EMBL/GenBank/DDBJ whole genome shotgun (WGS) entry which is preliminary data.</text>
</comment>
<evidence type="ECO:0000313" key="2">
    <source>
        <dbReference type="EMBL" id="MBL0745629.1"/>
    </source>
</evidence>
<accession>A0ABS1L1Q7</accession>
<dbReference type="Pfam" id="PF09834">
    <property type="entry name" value="DUF2061"/>
    <property type="match status" value="2"/>
</dbReference>
<dbReference type="EMBL" id="JAERRB010000018">
    <property type="protein sequence ID" value="MBL0745629.1"/>
    <property type="molecule type" value="Genomic_DNA"/>
</dbReference>
<gene>
    <name evidence="2" type="ORF">JI741_30635</name>
</gene>
<evidence type="ECO:0000313" key="3">
    <source>
        <dbReference type="Proteomes" id="UP000613030"/>
    </source>
</evidence>
<protein>
    <submittedName>
        <fullName evidence="2">DUF2061 domain-containing protein</fullName>
    </submittedName>
</protein>
<feature type="domain" description="DUF2061" evidence="1">
    <location>
        <begin position="85"/>
        <end position="136"/>
    </location>
</feature>
<dbReference type="RefSeq" id="WP_202016157.1">
    <property type="nucleotide sequence ID" value="NZ_JAERRB010000018.1"/>
</dbReference>
<reference evidence="2 3" key="1">
    <citation type="submission" date="2021-01" db="EMBL/GenBank/DDBJ databases">
        <title>Chryseolinea sp. Jin1 Genome sequencing and assembly.</title>
        <authorList>
            <person name="Kim I."/>
        </authorList>
    </citation>
    <scope>NUCLEOTIDE SEQUENCE [LARGE SCALE GENOMIC DNA]</scope>
    <source>
        <strain evidence="2 3">Jin1</strain>
    </source>
</reference>
<sequence length="185" mass="20765">MFLTNSNTMDSHARSLVKGVSWRVVGTIDTIVLSFLVTGNITHAVKIGFTEVLTKVFLYYLHERIWNTTSFLRTNKKKPSHVRSLLKGVSWRAVGTIDTMFIAYFITGVPISALTIGGFEVFTKIGFFYIHERIWSGIKWGRLEKPPVENKAEEKVEDKTVVKEPTVTKKVSAGPAQVPVSHPAE</sequence>